<keyword evidence="4" id="KW-1185">Reference proteome</keyword>
<name>A0A3P7EZS0_HYDTA</name>
<feature type="compositionally biased region" description="Polar residues" evidence="2">
    <location>
        <begin position="26"/>
        <end position="35"/>
    </location>
</feature>
<reference evidence="3 4" key="1">
    <citation type="submission" date="2018-11" db="EMBL/GenBank/DDBJ databases">
        <authorList>
            <consortium name="Pathogen Informatics"/>
        </authorList>
    </citation>
    <scope>NUCLEOTIDE SEQUENCE [LARGE SCALE GENOMIC DNA]</scope>
</reference>
<gene>
    <name evidence="3" type="ORF">TTAC_LOCUS5406</name>
</gene>
<sequence length="119" mass="12678">MAVIGNDGDFRVWDLKSETVLLHTTLQTPSSTSRRLQGEGDGGDVEMQDEPISDSLSGFLCMAAPQPDVSATANIVDIVAVAGHELIVFVPCRPPPLEEISEGSKKIPLTAFELSSVVK</sequence>
<dbReference type="EMBL" id="UYWX01007373">
    <property type="protein sequence ID" value="VDM26913.1"/>
    <property type="molecule type" value="Genomic_DNA"/>
</dbReference>
<evidence type="ECO:0000313" key="3">
    <source>
        <dbReference type="EMBL" id="VDM26913.1"/>
    </source>
</evidence>
<evidence type="ECO:0000256" key="2">
    <source>
        <dbReference type="SAM" id="MobiDB-lite"/>
    </source>
</evidence>
<dbReference type="PROSITE" id="PS50082">
    <property type="entry name" value="WD_REPEATS_2"/>
    <property type="match status" value="1"/>
</dbReference>
<dbReference type="InterPro" id="IPR001680">
    <property type="entry name" value="WD40_rpt"/>
</dbReference>
<feature type="region of interest" description="Disordered" evidence="2">
    <location>
        <begin position="26"/>
        <end position="49"/>
    </location>
</feature>
<protein>
    <submittedName>
        <fullName evidence="3">Uncharacterized protein</fullName>
    </submittedName>
</protein>
<proteinExistence type="predicted"/>
<accession>A0A3P7EZS0</accession>
<evidence type="ECO:0000256" key="1">
    <source>
        <dbReference type="PROSITE-ProRule" id="PRU00221"/>
    </source>
</evidence>
<keyword evidence="1" id="KW-0853">WD repeat</keyword>
<feature type="repeat" description="WD" evidence="1">
    <location>
        <begin position="1"/>
        <end position="23"/>
    </location>
</feature>
<dbReference type="Proteomes" id="UP000274429">
    <property type="component" value="Unassembled WGS sequence"/>
</dbReference>
<evidence type="ECO:0000313" key="4">
    <source>
        <dbReference type="Proteomes" id="UP000274429"/>
    </source>
</evidence>
<dbReference type="AlphaFoldDB" id="A0A3P7EZS0"/>
<organism evidence="3 4">
    <name type="scientific">Hydatigena taeniaeformis</name>
    <name type="common">Feline tapeworm</name>
    <name type="synonym">Taenia taeniaeformis</name>
    <dbReference type="NCBI Taxonomy" id="6205"/>
    <lineage>
        <taxon>Eukaryota</taxon>
        <taxon>Metazoa</taxon>
        <taxon>Spiralia</taxon>
        <taxon>Lophotrochozoa</taxon>
        <taxon>Platyhelminthes</taxon>
        <taxon>Cestoda</taxon>
        <taxon>Eucestoda</taxon>
        <taxon>Cyclophyllidea</taxon>
        <taxon>Taeniidae</taxon>
        <taxon>Hydatigera</taxon>
    </lineage>
</organism>